<keyword evidence="1" id="KW-1133">Transmembrane helix</keyword>
<feature type="transmembrane region" description="Helical" evidence="1">
    <location>
        <begin position="6"/>
        <end position="25"/>
    </location>
</feature>
<dbReference type="WBParaSite" id="SVE_0644400.1">
    <property type="protein sequence ID" value="SVE_0644400.1"/>
    <property type="gene ID" value="SVE_0644400"/>
</dbReference>
<dbReference type="Proteomes" id="UP000035680">
    <property type="component" value="Unassembled WGS sequence"/>
</dbReference>
<reference evidence="3" key="2">
    <citation type="submission" date="2015-08" db="UniProtKB">
        <authorList>
            <consortium name="WormBaseParasite"/>
        </authorList>
    </citation>
    <scope>IDENTIFICATION</scope>
</reference>
<name>A0A0K0FC80_STRVS</name>
<reference evidence="2" key="1">
    <citation type="submission" date="2014-07" db="EMBL/GenBank/DDBJ databases">
        <authorList>
            <person name="Martin A.A"/>
            <person name="De Silva N."/>
        </authorList>
    </citation>
    <scope>NUCLEOTIDE SEQUENCE</scope>
</reference>
<keyword evidence="1" id="KW-0812">Transmembrane</keyword>
<protein>
    <submittedName>
        <fullName evidence="3">Sulfur globule protein CV1 domain protein</fullName>
    </submittedName>
</protein>
<keyword evidence="1" id="KW-0472">Membrane</keyword>
<keyword evidence="2" id="KW-1185">Reference proteome</keyword>
<evidence type="ECO:0000256" key="1">
    <source>
        <dbReference type="SAM" id="Phobius"/>
    </source>
</evidence>
<dbReference type="AlphaFoldDB" id="A0A0K0FC80"/>
<evidence type="ECO:0000313" key="3">
    <source>
        <dbReference type="WBParaSite" id="SVE_0644400.1"/>
    </source>
</evidence>
<sequence length="79" mass="9323">MKILSIFLFIFLLSFGILTQGRLGWRGRMWRRRAHMMGWPGPYRWGYGRPYGWGYGRPFGWGYGRPWGYGGFGYPGFFG</sequence>
<organism evidence="2 3">
    <name type="scientific">Strongyloides venezuelensis</name>
    <name type="common">Threadworm</name>
    <dbReference type="NCBI Taxonomy" id="75913"/>
    <lineage>
        <taxon>Eukaryota</taxon>
        <taxon>Metazoa</taxon>
        <taxon>Ecdysozoa</taxon>
        <taxon>Nematoda</taxon>
        <taxon>Chromadorea</taxon>
        <taxon>Rhabditida</taxon>
        <taxon>Tylenchina</taxon>
        <taxon>Panagrolaimomorpha</taxon>
        <taxon>Strongyloidoidea</taxon>
        <taxon>Strongyloididae</taxon>
        <taxon>Strongyloides</taxon>
    </lineage>
</organism>
<evidence type="ECO:0000313" key="2">
    <source>
        <dbReference type="Proteomes" id="UP000035680"/>
    </source>
</evidence>
<proteinExistence type="predicted"/>
<accession>A0A0K0FC80</accession>